<keyword evidence="2" id="KW-1133">Transmembrane helix</keyword>
<evidence type="ECO:0000313" key="4">
    <source>
        <dbReference type="Proteomes" id="UP000233276"/>
    </source>
</evidence>
<feature type="region of interest" description="Disordered" evidence="1">
    <location>
        <begin position="165"/>
        <end position="203"/>
    </location>
</feature>
<feature type="compositionally biased region" description="Low complexity" evidence="1">
    <location>
        <begin position="173"/>
        <end position="187"/>
    </location>
</feature>
<protein>
    <submittedName>
        <fullName evidence="3">Peptidase</fullName>
    </submittedName>
</protein>
<keyword evidence="2" id="KW-0812">Transmembrane</keyword>
<feature type="compositionally biased region" description="Basic and acidic residues" evidence="1">
    <location>
        <begin position="193"/>
        <end position="203"/>
    </location>
</feature>
<accession>A0A2K9D8J5</accession>
<dbReference type="Proteomes" id="UP000233276">
    <property type="component" value="Chromosome"/>
</dbReference>
<evidence type="ECO:0000256" key="2">
    <source>
        <dbReference type="SAM" id="Phobius"/>
    </source>
</evidence>
<feature type="transmembrane region" description="Helical" evidence="2">
    <location>
        <begin position="48"/>
        <end position="69"/>
    </location>
</feature>
<evidence type="ECO:0000313" key="3">
    <source>
        <dbReference type="EMBL" id="AUG29920.1"/>
    </source>
</evidence>
<dbReference type="EMBL" id="CP025299">
    <property type="protein sequence ID" value="AUG29920.1"/>
    <property type="molecule type" value="Genomic_DNA"/>
</dbReference>
<reference evidence="3 4" key="1">
    <citation type="submission" date="2017-12" db="EMBL/GenBank/DDBJ databases">
        <title>Isolation and characterization of estrogens degradatiion strain Microbacterium hominis SJTG1.</title>
        <authorList>
            <person name="Xiong W."/>
            <person name="Yin C."/>
            <person name="Zheng D."/>
            <person name="Liang R."/>
        </authorList>
    </citation>
    <scope>NUCLEOTIDE SEQUENCE [LARGE SCALE GENOMIC DNA]</scope>
    <source>
        <strain evidence="3 4">SJTG1</strain>
    </source>
</reference>
<dbReference type="AlphaFoldDB" id="A0A2K9D8J5"/>
<evidence type="ECO:0000256" key="1">
    <source>
        <dbReference type="SAM" id="MobiDB-lite"/>
    </source>
</evidence>
<sequence>MTARARSSAVLAIIAGGALAIISSTQTWLDVTLDAGATAALQVAGAKAFTMLAPLSLAALALGLALTVVGRALRYAFGALALLIGGTLTIAAARIAIEQPLDAVAAAVTTSTGLSGTAAIAGLVTSVTATPWPWLTVVAGVLIVAGGALTIATAHLWRRSGRRYRTDGGTGAGAAAPSAAASRPYDAIDSWDDLSHGDDPTAR</sequence>
<feature type="transmembrane region" description="Helical" evidence="2">
    <location>
        <begin position="76"/>
        <end position="97"/>
    </location>
</feature>
<dbReference type="RefSeq" id="WP_101306409.1">
    <property type="nucleotide sequence ID" value="NZ_CP025299.1"/>
</dbReference>
<feature type="transmembrane region" description="Helical" evidence="2">
    <location>
        <begin position="132"/>
        <end position="157"/>
    </location>
</feature>
<dbReference type="KEGG" id="mhos:CXR34_11000"/>
<dbReference type="InterPro" id="IPR019051">
    <property type="entry name" value="Trp_biosyn_TM_oprn/chp"/>
</dbReference>
<keyword evidence="2" id="KW-0472">Membrane</keyword>
<gene>
    <name evidence="3" type="ORF">CXR34_11000</name>
</gene>
<dbReference type="Pfam" id="PF09534">
    <property type="entry name" value="Trp_oprn_chp"/>
    <property type="match status" value="1"/>
</dbReference>
<organism evidence="3 4">
    <name type="scientific">Microbacterium hominis</name>
    <dbReference type="NCBI Taxonomy" id="162426"/>
    <lineage>
        <taxon>Bacteria</taxon>
        <taxon>Bacillati</taxon>
        <taxon>Actinomycetota</taxon>
        <taxon>Actinomycetes</taxon>
        <taxon>Micrococcales</taxon>
        <taxon>Microbacteriaceae</taxon>
        <taxon>Microbacterium</taxon>
    </lineage>
</organism>
<name>A0A2K9D8J5_9MICO</name>
<proteinExistence type="predicted"/>